<accession>A0ACD5ANF9</accession>
<reference evidence="1" key="1">
    <citation type="journal article" date="2025" name="Int. J. Syst. Evol. Microbiol.">
        <title>Streptomyces citrinus sp. nov., with yellow diffusible pigment.</title>
        <authorList>
            <person name="He Y."/>
            <person name="Yang E."/>
            <person name="Xu J."/>
            <person name="Sun Y."/>
            <person name="Sun L."/>
        </authorList>
    </citation>
    <scope>NUCLEOTIDE SEQUENCE</scope>
    <source>
        <strain evidence="1">Q6</strain>
    </source>
</reference>
<gene>
    <name evidence="1" type="ORF">V2W30_38120</name>
</gene>
<dbReference type="Proteomes" id="UP001432251">
    <property type="component" value="Chromosome"/>
</dbReference>
<name>A0ACD5ANF9_9ACTN</name>
<proteinExistence type="predicted"/>
<organism evidence="1 2">
    <name type="scientific">Streptomyces citrinus</name>
    <dbReference type="NCBI Taxonomy" id="3118173"/>
    <lineage>
        <taxon>Bacteria</taxon>
        <taxon>Bacillati</taxon>
        <taxon>Actinomycetota</taxon>
        <taxon>Actinomycetes</taxon>
        <taxon>Kitasatosporales</taxon>
        <taxon>Streptomycetaceae</taxon>
        <taxon>Streptomyces</taxon>
    </lineage>
</organism>
<keyword evidence="2" id="KW-1185">Reference proteome</keyword>
<sequence length="66" mass="6661">MIDVVVFLCGVIGVALLTEAAWTMRRSVQEGGDTTAVVAKAVSIAMAASLCGALGLTAILVFAVAH</sequence>
<dbReference type="EMBL" id="CP146022">
    <property type="protein sequence ID" value="WWQ68580.1"/>
    <property type="molecule type" value="Genomic_DNA"/>
</dbReference>
<evidence type="ECO:0000313" key="2">
    <source>
        <dbReference type="Proteomes" id="UP001432251"/>
    </source>
</evidence>
<protein>
    <submittedName>
        <fullName evidence="1">Uncharacterized protein</fullName>
    </submittedName>
</protein>
<evidence type="ECO:0000313" key="1">
    <source>
        <dbReference type="EMBL" id="WWQ68580.1"/>
    </source>
</evidence>